<gene>
    <name evidence="1" type="ORF">KK488_17030</name>
</gene>
<dbReference type="Proteomes" id="UP001138757">
    <property type="component" value="Unassembled WGS sequence"/>
</dbReference>
<dbReference type="InterPro" id="IPR037079">
    <property type="entry name" value="AF2212/PG0164-like_sf"/>
</dbReference>
<keyword evidence="2" id="KW-1185">Reference proteome</keyword>
<dbReference type="InterPro" id="IPR015018">
    <property type="entry name" value="DUF1905"/>
</dbReference>
<evidence type="ECO:0000313" key="1">
    <source>
        <dbReference type="EMBL" id="MBT2188659.1"/>
    </source>
</evidence>
<reference evidence="1" key="1">
    <citation type="submission" date="2021-05" db="EMBL/GenBank/DDBJ databases">
        <title>Genome of Sphingobium sp. strain.</title>
        <authorList>
            <person name="Fan R."/>
        </authorList>
    </citation>
    <scope>NUCLEOTIDE SEQUENCE</scope>
    <source>
        <strain evidence="1">H33</strain>
    </source>
</reference>
<proteinExistence type="predicted"/>
<dbReference type="AlphaFoldDB" id="A0A9X1DEX7"/>
<protein>
    <submittedName>
        <fullName evidence="1">DUF1905 domain-containing protein</fullName>
    </submittedName>
</protein>
<dbReference type="Pfam" id="PF08922">
    <property type="entry name" value="DUF1905"/>
    <property type="match status" value="1"/>
</dbReference>
<accession>A0A9X1DEX7</accession>
<evidence type="ECO:0000313" key="2">
    <source>
        <dbReference type="Proteomes" id="UP001138757"/>
    </source>
</evidence>
<sequence>MQHPGADPAQALSRSAVEQISVEGDLRVFRSASENSQSHYIVIAGEAADAIRYAAMSGQWLNGKRGFGSARVTVTVGETIWQTSVFPEKESGGWFLPIKVAVCRAEGLCEGDMVCAFVAL</sequence>
<dbReference type="SUPFAM" id="SSF141694">
    <property type="entry name" value="AF2212/PG0164-like"/>
    <property type="match status" value="1"/>
</dbReference>
<dbReference type="EMBL" id="JAHGAW010000012">
    <property type="protein sequence ID" value="MBT2188659.1"/>
    <property type="molecule type" value="Genomic_DNA"/>
</dbReference>
<name>A0A9X1DEX7_9SPHN</name>
<organism evidence="1 2">
    <name type="scientific">Sphingobium nicotianae</name>
    <dbReference type="NCBI Taxonomy" id="2782607"/>
    <lineage>
        <taxon>Bacteria</taxon>
        <taxon>Pseudomonadati</taxon>
        <taxon>Pseudomonadota</taxon>
        <taxon>Alphaproteobacteria</taxon>
        <taxon>Sphingomonadales</taxon>
        <taxon>Sphingomonadaceae</taxon>
        <taxon>Sphingobium</taxon>
    </lineage>
</organism>
<dbReference type="Gene3D" id="2.40.30.100">
    <property type="entry name" value="AF2212/PG0164-like"/>
    <property type="match status" value="1"/>
</dbReference>
<comment type="caution">
    <text evidence="1">The sequence shown here is derived from an EMBL/GenBank/DDBJ whole genome shotgun (WGS) entry which is preliminary data.</text>
</comment>